<comment type="caution">
    <text evidence="2">The sequence shown here is derived from an EMBL/GenBank/DDBJ whole genome shotgun (WGS) entry which is preliminary data.</text>
</comment>
<reference evidence="2 3" key="1">
    <citation type="submission" date="2014-03" db="EMBL/GenBank/DDBJ databases">
        <title>The draft genome sequence of Thioclava dalianensis DLFJ1-1.</title>
        <authorList>
            <person name="Lai Q."/>
            <person name="Shao Z."/>
        </authorList>
    </citation>
    <scope>NUCLEOTIDE SEQUENCE [LARGE SCALE GENOMIC DNA]</scope>
    <source>
        <strain evidence="2 3">DLFJ1-1</strain>
    </source>
</reference>
<keyword evidence="3" id="KW-1185">Reference proteome</keyword>
<dbReference type="InterPro" id="IPR021737">
    <property type="entry name" value="Phage_phiKZ_Orf197"/>
</dbReference>
<evidence type="ECO:0000313" key="3">
    <source>
        <dbReference type="Proteomes" id="UP000027725"/>
    </source>
</evidence>
<keyword evidence="1" id="KW-1133">Transmembrane helix</keyword>
<sequence>MTETFTLLICAHLLTDFAFQSNGMAQDKARRRPAALAAHLAILAALSALVLAQLSREGLIALALVVIAHLVIDLAKSFARPTLTAFVLDQTAHLAATVAIAALFPTLWAQSFWAGQVWLPGALTLIAGAVLTVRAGGFAVGLLMARFGADAPPEGLPEGGRLIGQLERGVIFLLVLAGQPSAIGFLIAAKSILRFEAVSKGGANPKSEYVIIGTLASFGWALAATYATQALLNALPPLGILPAPN</sequence>
<dbReference type="Proteomes" id="UP000027725">
    <property type="component" value="Unassembled WGS sequence"/>
</dbReference>
<feature type="transmembrane region" description="Helical" evidence="1">
    <location>
        <begin position="59"/>
        <end position="79"/>
    </location>
</feature>
<name>A0A074TA43_9RHOB</name>
<evidence type="ECO:0008006" key="4">
    <source>
        <dbReference type="Google" id="ProtNLM"/>
    </source>
</evidence>
<dbReference type="OrthoDB" id="8536716at2"/>
<feature type="transmembrane region" description="Helical" evidence="1">
    <location>
        <begin position="121"/>
        <end position="149"/>
    </location>
</feature>
<accession>A0A074TA43</accession>
<feature type="transmembrane region" description="Helical" evidence="1">
    <location>
        <begin position="91"/>
        <end position="109"/>
    </location>
</feature>
<organism evidence="2 3">
    <name type="scientific">Thioclava dalianensis</name>
    <dbReference type="NCBI Taxonomy" id="1185766"/>
    <lineage>
        <taxon>Bacteria</taxon>
        <taxon>Pseudomonadati</taxon>
        <taxon>Pseudomonadota</taxon>
        <taxon>Alphaproteobacteria</taxon>
        <taxon>Rhodobacterales</taxon>
        <taxon>Paracoccaceae</taxon>
        <taxon>Thioclava</taxon>
    </lineage>
</organism>
<dbReference type="Pfam" id="PF11750">
    <property type="entry name" value="DUF3307"/>
    <property type="match status" value="1"/>
</dbReference>
<dbReference type="EMBL" id="JHEH01000029">
    <property type="protein sequence ID" value="KEP68569.1"/>
    <property type="molecule type" value="Genomic_DNA"/>
</dbReference>
<protein>
    <recommendedName>
        <fullName evidence="4">DUF3307 domain-containing protein</fullName>
    </recommendedName>
</protein>
<dbReference type="AlphaFoldDB" id="A0A074TA43"/>
<dbReference type="eggNOG" id="COG5061">
    <property type="taxonomic scope" value="Bacteria"/>
</dbReference>
<keyword evidence="1" id="KW-0472">Membrane</keyword>
<feature type="transmembrane region" description="Helical" evidence="1">
    <location>
        <begin position="35"/>
        <end position="52"/>
    </location>
</feature>
<keyword evidence="1" id="KW-0812">Transmembrane</keyword>
<feature type="transmembrane region" description="Helical" evidence="1">
    <location>
        <begin position="169"/>
        <end position="188"/>
    </location>
</feature>
<dbReference type="STRING" id="1185766.SAMN05216224_107114"/>
<proteinExistence type="predicted"/>
<gene>
    <name evidence="2" type="ORF">DL1_09915</name>
</gene>
<dbReference type="RefSeq" id="WP_038068323.1">
    <property type="nucleotide sequence ID" value="NZ_FOVB01000007.1"/>
</dbReference>
<feature type="transmembrane region" description="Helical" evidence="1">
    <location>
        <begin position="209"/>
        <end position="232"/>
    </location>
</feature>
<evidence type="ECO:0000313" key="2">
    <source>
        <dbReference type="EMBL" id="KEP68569.1"/>
    </source>
</evidence>
<evidence type="ECO:0000256" key="1">
    <source>
        <dbReference type="SAM" id="Phobius"/>
    </source>
</evidence>